<protein>
    <recommendedName>
        <fullName evidence="6">C2 domain-containing protein</fullName>
    </recommendedName>
</protein>
<dbReference type="GO" id="GO:0006887">
    <property type="term" value="P:exocytosis"/>
    <property type="evidence" value="ECO:0007669"/>
    <property type="project" value="UniProtKB-KW"/>
</dbReference>
<evidence type="ECO:0000256" key="3">
    <source>
        <dbReference type="ARBA" id="ARBA00022475"/>
    </source>
</evidence>
<dbReference type="PANTHER" id="PTHR45716">
    <property type="entry name" value="BITESIZE, ISOFORM I"/>
    <property type="match status" value="1"/>
</dbReference>
<comment type="subcellular location">
    <subcellularLocation>
        <location evidence="2">Cell membrane</location>
    </subcellularLocation>
    <subcellularLocation>
        <location evidence="1">Endomembrane system</location>
        <topology evidence="1">Peripheral membrane protein</topology>
    </subcellularLocation>
</comment>
<evidence type="ECO:0000313" key="7">
    <source>
        <dbReference type="EMBL" id="TRZ00463.1"/>
    </source>
</evidence>
<feature type="domain" description="C2" evidence="6">
    <location>
        <begin position="68"/>
        <end position="206"/>
    </location>
</feature>
<dbReference type="GO" id="GO:0042043">
    <property type="term" value="F:neurexin family protein binding"/>
    <property type="evidence" value="ECO:0007669"/>
    <property type="project" value="TreeGrafter"/>
</dbReference>
<name>A0A553RE40_9TELE</name>
<dbReference type="PROSITE" id="PS50004">
    <property type="entry name" value="C2"/>
    <property type="match status" value="1"/>
</dbReference>
<dbReference type="EMBL" id="SRMA01024407">
    <property type="protein sequence ID" value="TRZ00463.1"/>
    <property type="molecule type" value="Genomic_DNA"/>
</dbReference>
<evidence type="ECO:0000313" key="8">
    <source>
        <dbReference type="Proteomes" id="UP000316079"/>
    </source>
</evidence>
<dbReference type="FunFam" id="2.60.40.150:FF:000108">
    <property type="entry name" value="Synaptotagmin like 1"/>
    <property type="match status" value="1"/>
</dbReference>
<organism evidence="7 8">
    <name type="scientific">Danionella cerebrum</name>
    <dbReference type="NCBI Taxonomy" id="2873325"/>
    <lineage>
        <taxon>Eukaryota</taxon>
        <taxon>Metazoa</taxon>
        <taxon>Chordata</taxon>
        <taxon>Craniata</taxon>
        <taxon>Vertebrata</taxon>
        <taxon>Euteleostomi</taxon>
        <taxon>Actinopterygii</taxon>
        <taxon>Neopterygii</taxon>
        <taxon>Teleostei</taxon>
        <taxon>Ostariophysi</taxon>
        <taxon>Cypriniformes</taxon>
        <taxon>Danionidae</taxon>
        <taxon>Danioninae</taxon>
        <taxon>Danionella</taxon>
    </lineage>
</organism>
<evidence type="ECO:0000259" key="6">
    <source>
        <dbReference type="PROSITE" id="PS50004"/>
    </source>
</evidence>
<keyword evidence="8" id="KW-1185">Reference proteome</keyword>
<keyword evidence="4" id="KW-0268">Exocytosis</keyword>
<accession>A0A553RE40</accession>
<comment type="caution">
    <text evidence="7">The sequence shown here is derived from an EMBL/GenBank/DDBJ whole genome shotgun (WGS) entry which is preliminary data.</text>
</comment>
<reference evidence="7 8" key="1">
    <citation type="journal article" date="2019" name="Sci. Data">
        <title>Hybrid genome assembly and annotation of Danionella translucida.</title>
        <authorList>
            <person name="Kadobianskyi M."/>
            <person name="Schulze L."/>
            <person name="Schuelke M."/>
            <person name="Judkewitz B."/>
        </authorList>
    </citation>
    <scope>NUCLEOTIDE SEQUENCE [LARGE SCALE GENOMIC DNA]</scope>
    <source>
        <strain evidence="7 8">Bolton</strain>
    </source>
</reference>
<dbReference type="GO" id="GO:0005886">
    <property type="term" value="C:plasma membrane"/>
    <property type="evidence" value="ECO:0007669"/>
    <property type="project" value="UniProtKB-SubCell"/>
</dbReference>
<dbReference type="InterPro" id="IPR000008">
    <property type="entry name" value="C2_dom"/>
</dbReference>
<evidence type="ECO:0000256" key="2">
    <source>
        <dbReference type="ARBA" id="ARBA00004236"/>
    </source>
</evidence>
<dbReference type="Proteomes" id="UP000316079">
    <property type="component" value="Unassembled WGS sequence"/>
</dbReference>
<dbReference type="OrthoDB" id="195679at2759"/>
<dbReference type="CDD" id="cd04020">
    <property type="entry name" value="C2B_SLP_1-2-3-4"/>
    <property type="match status" value="1"/>
</dbReference>
<gene>
    <name evidence="7" type="ORF">DNTS_033226</name>
</gene>
<dbReference type="Pfam" id="PF00168">
    <property type="entry name" value="C2"/>
    <property type="match status" value="2"/>
</dbReference>
<proteinExistence type="predicted"/>
<dbReference type="GO" id="GO:0070382">
    <property type="term" value="C:exocytic vesicle"/>
    <property type="evidence" value="ECO:0007669"/>
    <property type="project" value="TreeGrafter"/>
</dbReference>
<dbReference type="STRING" id="623744.A0A553RE40"/>
<evidence type="ECO:0000256" key="5">
    <source>
        <dbReference type="ARBA" id="ARBA00022553"/>
    </source>
</evidence>
<dbReference type="PANTHER" id="PTHR45716:SF3">
    <property type="entry name" value="SYNAPTOTAGMIN-LIKE PROTEIN 1"/>
    <property type="match status" value="1"/>
</dbReference>
<keyword evidence="3" id="KW-0472">Membrane</keyword>
<dbReference type="Gene3D" id="2.60.40.150">
    <property type="entry name" value="C2 domain"/>
    <property type="match status" value="2"/>
</dbReference>
<keyword evidence="5" id="KW-0597">Phosphoprotein</keyword>
<dbReference type="SUPFAM" id="SSF49562">
    <property type="entry name" value="C2 domain (Calcium/lipid-binding domain, CaLB)"/>
    <property type="match status" value="2"/>
</dbReference>
<dbReference type="SMART" id="SM00239">
    <property type="entry name" value="C2"/>
    <property type="match status" value="1"/>
</dbReference>
<dbReference type="InterPro" id="IPR035892">
    <property type="entry name" value="C2_domain_sf"/>
</dbReference>
<evidence type="ECO:0000256" key="1">
    <source>
        <dbReference type="ARBA" id="ARBA00004184"/>
    </source>
</evidence>
<evidence type="ECO:0000256" key="4">
    <source>
        <dbReference type="ARBA" id="ARBA00022483"/>
    </source>
</evidence>
<dbReference type="AlphaFoldDB" id="A0A553RE40"/>
<keyword evidence="3" id="KW-1003">Cell membrane</keyword>
<sequence length="231" mass="25949">MKYKIRRVDLKARVLSMSVWHMERMRRNLFLGEAEVQLGQWDWSQTQSQPTWQNLQPRVKFSTEAIISRGTILFSIKFVPPGSEGRGIPETGELYIWIREITGLLPTKRGAHNTYLKSVVLPDESGISGQQTRVVRGSANPVFNHTMVYDGFQPSDLLQACAEMTVWNSQPSSCLGVVRLSTGAGVSYGQSVCWMDSTADEMNVWSSLIQSPNRWVDASLPIRPNLQLCSG</sequence>
<dbReference type="InterPro" id="IPR043567">
    <property type="entry name" value="SYTL1-5_C2B"/>
</dbReference>